<feature type="transmembrane region" description="Helical" evidence="1">
    <location>
        <begin position="23"/>
        <end position="41"/>
    </location>
</feature>
<protein>
    <submittedName>
        <fullName evidence="2">Uncharacterized protein</fullName>
    </submittedName>
</protein>
<dbReference type="Proteomes" id="UP001275932">
    <property type="component" value="Unassembled WGS sequence"/>
</dbReference>
<keyword evidence="3" id="KW-1185">Reference proteome</keyword>
<dbReference type="EMBL" id="JALBUT010000007">
    <property type="protein sequence ID" value="MDX8415834.1"/>
    <property type="molecule type" value="Genomic_DNA"/>
</dbReference>
<name>A0ABU4WH02_9BACT</name>
<evidence type="ECO:0000313" key="3">
    <source>
        <dbReference type="Proteomes" id="UP001275932"/>
    </source>
</evidence>
<accession>A0ABU4WH02</accession>
<proteinExistence type="predicted"/>
<evidence type="ECO:0000313" key="2">
    <source>
        <dbReference type="EMBL" id="MDX8415834.1"/>
    </source>
</evidence>
<keyword evidence="1" id="KW-0812">Transmembrane</keyword>
<organism evidence="2 3">
    <name type="scientific">Intestinicryptomonas porci</name>
    <dbReference type="NCBI Taxonomy" id="2926320"/>
    <lineage>
        <taxon>Bacteria</taxon>
        <taxon>Pseudomonadati</taxon>
        <taxon>Verrucomicrobiota</taxon>
        <taxon>Opitutia</taxon>
        <taxon>Opitutales</taxon>
        <taxon>Intestinicryptomonaceae</taxon>
        <taxon>Intestinicryptomonas</taxon>
    </lineage>
</organism>
<comment type="caution">
    <text evidence="2">The sequence shown here is derived from an EMBL/GenBank/DDBJ whole genome shotgun (WGS) entry which is preliminary data.</text>
</comment>
<evidence type="ECO:0000256" key="1">
    <source>
        <dbReference type="SAM" id="Phobius"/>
    </source>
</evidence>
<reference evidence="2 3" key="1">
    <citation type="submission" date="2022-03" db="EMBL/GenBank/DDBJ databases">
        <title>Novel taxa within the pig intestine.</title>
        <authorList>
            <person name="Wylensek D."/>
            <person name="Bishof K."/>
            <person name="Afrizal A."/>
            <person name="Clavel T."/>
        </authorList>
    </citation>
    <scope>NUCLEOTIDE SEQUENCE [LARGE SCALE GENOMIC DNA]</scope>
    <source>
        <strain evidence="2 3">CLA-KB-P66</strain>
    </source>
</reference>
<gene>
    <name evidence="2" type="ORF">MOX91_06560</name>
</gene>
<dbReference type="RefSeq" id="WP_370397287.1">
    <property type="nucleotide sequence ID" value="NZ_JALBUT010000007.1"/>
</dbReference>
<keyword evidence="1" id="KW-0472">Membrane</keyword>
<sequence>MNGVFEEIDSLTGKIEPTFWQEYWAWFVAAAMLLAFILGFLTRKKNKPAETPLEKAMLQIKAAAMSATDSLFAFYVSAAVREYISEVYKMPAPERTTEEFLKIASNSENLDEGAKKQIAELLTLADLAKFAGAEFGSEGRSKMSNLAIDFVESQDAKINAAKK</sequence>
<keyword evidence="1" id="KW-1133">Transmembrane helix</keyword>